<organism evidence="6 7">
    <name type="scientific">Amycolatopsis marina</name>
    <dbReference type="NCBI Taxonomy" id="490629"/>
    <lineage>
        <taxon>Bacteria</taxon>
        <taxon>Bacillati</taxon>
        <taxon>Actinomycetota</taxon>
        <taxon>Actinomycetes</taxon>
        <taxon>Pseudonocardiales</taxon>
        <taxon>Pseudonocardiaceae</taxon>
        <taxon>Amycolatopsis</taxon>
    </lineage>
</organism>
<dbReference type="InterPro" id="IPR009057">
    <property type="entry name" value="Homeodomain-like_sf"/>
</dbReference>
<evidence type="ECO:0000256" key="4">
    <source>
        <dbReference type="PROSITE-ProRule" id="PRU00335"/>
    </source>
</evidence>
<proteinExistence type="predicted"/>
<dbReference type="EMBL" id="FOKG01000030">
    <property type="protein sequence ID" value="SFB62135.1"/>
    <property type="molecule type" value="Genomic_DNA"/>
</dbReference>
<dbReference type="Proteomes" id="UP000243799">
    <property type="component" value="Unassembled WGS sequence"/>
</dbReference>
<dbReference type="GO" id="GO:0000976">
    <property type="term" value="F:transcription cis-regulatory region binding"/>
    <property type="evidence" value="ECO:0007669"/>
    <property type="project" value="TreeGrafter"/>
</dbReference>
<keyword evidence="2 4" id="KW-0238">DNA-binding</keyword>
<evidence type="ECO:0000313" key="6">
    <source>
        <dbReference type="EMBL" id="SFB62135.1"/>
    </source>
</evidence>
<evidence type="ECO:0000259" key="5">
    <source>
        <dbReference type="PROSITE" id="PS50977"/>
    </source>
</evidence>
<feature type="domain" description="HTH tetR-type" evidence="5">
    <location>
        <begin position="4"/>
        <end position="64"/>
    </location>
</feature>
<accession>A0A1I1CHF5</accession>
<keyword evidence="3" id="KW-0804">Transcription</keyword>
<evidence type="ECO:0000256" key="1">
    <source>
        <dbReference type="ARBA" id="ARBA00023015"/>
    </source>
</evidence>
<dbReference type="Pfam" id="PF21943">
    <property type="entry name" value="TetR_C_46"/>
    <property type="match status" value="1"/>
</dbReference>
<reference evidence="7" key="1">
    <citation type="submission" date="2016-10" db="EMBL/GenBank/DDBJ databases">
        <authorList>
            <person name="Varghese N."/>
            <person name="Submissions S."/>
        </authorList>
    </citation>
    <scope>NUCLEOTIDE SEQUENCE [LARGE SCALE GENOMIC DNA]</scope>
    <source>
        <strain evidence="7">CGMCC 4.3568</strain>
    </source>
</reference>
<name>A0A1I1CHF5_9PSEU</name>
<gene>
    <name evidence="6" type="ORF">SAMN05216266_1304</name>
</gene>
<evidence type="ECO:0000313" key="7">
    <source>
        <dbReference type="Proteomes" id="UP000243799"/>
    </source>
</evidence>
<protein>
    <submittedName>
        <fullName evidence="6">Transcriptional regulator, TetR family</fullName>
    </submittedName>
</protein>
<dbReference type="PANTHER" id="PTHR30055">
    <property type="entry name" value="HTH-TYPE TRANSCRIPTIONAL REGULATOR RUTR"/>
    <property type="match status" value="1"/>
</dbReference>
<dbReference type="PROSITE" id="PS50977">
    <property type="entry name" value="HTH_TETR_2"/>
    <property type="match status" value="1"/>
</dbReference>
<sequence length="204" mass="22196">MSPEARRQDLIAAALELFGSRPPEDVSVDDVVKRAEVSRPLFYRYFSSIRELHLAALRSVTDGLIDRLALREEGTPTQRLRAAVRGLIDVAGEYRAGYIALLRSGSVVATSETNAVVDQVRNRAVEVILAETGVTDPSPLLLATLRCWTAVVEGALLTWLQDGIPRDVELEHWLVDQLVAMLNATAAHDPAAVALAVGSAELEF</sequence>
<dbReference type="STRING" id="490629.SAMN05216266_1304"/>
<dbReference type="InterPro" id="IPR050109">
    <property type="entry name" value="HTH-type_TetR-like_transc_reg"/>
</dbReference>
<keyword evidence="7" id="KW-1185">Reference proteome</keyword>
<dbReference type="OrthoDB" id="8479950at2"/>
<keyword evidence="1" id="KW-0805">Transcription regulation</keyword>
<dbReference type="RefSeq" id="WP_091678878.1">
    <property type="nucleotide sequence ID" value="NZ_FOKG01000030.1"/>
</dbReference>
<dbReference type="SUPFAM" id="SSF46689">
    <property type="entry name" value="Homeodomain-like"/>
    <property type="match status" value="1"/>
</dbReference>
<dbReference type="InterPro" id="IPR001647">
    <property type="entry name" value="HTH_TetR"/>
</dbReference>
<dbReference type="Pfam" id="PF00440">
    <property type="entry name" value="TetR_N"/>
    <property type="match status" value="1"/>
</dbReference>
<dbReference type="PANTHER" id="PTHR30055:SF174">
    <property type="entry name" value="TRANSCRIPTIONAL REGULATORY PROTEIN (PROBABLY TETR-FAMILY)-RELATED"/>
    <property type="match status" value="1"/>
</dbReference>
<evidence type="ECO:0000256" key="3">
    <source>
        <dbReference type="ARBA" id="ARBA00023163"/>
    </source>
</evidence>
<dbReference type="GO" id="GO:0003700">
    <property type="term" value="F:DNA-binding transcription factor activity"/>
    <property type="evidence" value="ECO:0007669"/>
    <property type="project" value="TreeGrafter"/>
</dbReference>
<feature type="DNA-binding region" description="H-T-H motif" evidence="4">
    <location>
        <begin position="27"/>
        <end position="46"/>
    </location>
</feature>
<dbReference type="Gene3D" id="1.10.357.10">
    <property type="entry name" value="Tetracycline Repressor, domain 2"/>
    <property type="match status" value="1"/>
</dbReference>
<dbReference type="AlphaFoldDB" id="A0A1I1CHF5"/>
<dbReference type="InterPro" id="IPR054129">
    <property type="entry name" value="DesT_TetR_C"/>
</dbReference>
<evidence type="ECO:0000256" key="2">
    <source>
        <dbReference type="ARBA" id="ARBA00023125"/>
    </source>
</evidence>